<gene>
    <name evidence="3" type="ORF">DJ019_09045</name>
</gene>
<accession>A0A328BFW7</accession>
<dbReference type="InterPro" id="IPR001962">
    <property type="entry name" value="Asn_synthase"/>
</dbReference>
<evidence type="ECO:0000259" key="2">
    <source>
        <dbReference type="Pfam" id="PF00733"/>
    </source>
</evidence>
<organism evidence="3 4">
    <name type="scientific">Phenylobacterium kunshanense</name>
    <dbReference type="NCBI Taxonomy" id="1445034"/>
    <lineage>
        <taxon>Bacteria</taxon>
        <taxon>Pseudomonadati</taxon>
        <taxon>Pseudomonadota</taxon>
        <taxon>Alphaproteobacteria</taxon>
        <taxon>Caulobacterales</taxon>
        <taxon>Caulobacteraceae</taxon>
        <taxon>Phenylobacterium</taxon>
    </lineage>
</organism>
<dbReference type="GO" id="GO:0006529">
    <property type="term" value="P:asparagine biosynthetic process"/>
    <property type="evidence" value="ECO:0007669"/>
    <property type="project" value="InterPro"/>
</dbReference>
<dbReference type="SUPFAM" id="SSF52402">
    <property type="entry name" value="Adenine nucleotide alpha hydrolases-like"/>
    <property type="match status" value="1"/>
</dbReference>
<proteinExistence type="predicted"/>
<dbReference type="InterPro" id="IPR014729">
    <property type="entry name" value="Rossmann-like_a/b/a_fold"/>
</dbReference>
<keyword evidence="4" id="KW-1185">Reference proteome</keyword>
<evidence type="ECO:0000313" key="4">
    <source>
        <dbReference type="Proteomes" id="UP000249524"/>
    </source>
</evidence>
<sequence>MSPSTTMPTSSAPTRRSMSPEAPQILAFAWPRESPDAGAEAQAWRDALRARGWRVLDAGPGLEVWGYGRPLAVRRLHAGLLLVGEAHPRTPGASCPQFDQPLLRTARALADHHWGEYLALLREPGADRAWVFRDPSGGLDALTWRAGQIVAVANEITHLPFGLSPHDLALDWDAITDFVRRPLASLDRCGLAGFHTVTPGDLHPLGASPGEAVPIWRPAAFAGNAAMEDAEARLRAVVDEVVDVQARRVGRAVAEVSGGLDSAIVAISLARAADPAANLIGLNYYGDRPEGDERPWARAACAAAGLPLVEVAKPVGEVDLSDFTDFARAARPAFNALDGDRDRHTSRLALAEGVDAVFTGKGGDAVLFQSPTPRVLEDYRLAHGRIPWGDPFALDVARWLRRSVWSARRAARRSSAPAYGARAGIWGARTREAVTTPAHRWLTDLDDMPPAKRMQVELVAASQMAAGPCRRTAVAQVRHPLLAQPVVELCLAIPAWAHVAGGRDRAVARRAFADRLPAVVAERRSKGALTSLYSRRTAASLAVLRPFLIEGVLAEAGVLDRRALDAALQPDALIRRPDGARVMGAAMVEAWVRHWQGRAPDLRTASRERLRSRA</sequence>
<evidence type="ECO:0000256" key="1">
    <source>
        <dbReference type="SAM" id="MobiDB-lite"/>
    </source>
</evidence>
<dbReference type="Proteomes" id="UP000249524">
    <property type="component" value="Unassembled WGS sequence"/>
</dbReference>
<dbReference type="EMBL" id="QFYS01000003">
    <property type="protein sequence ID" value="RAK66382.1"/>
    <property type="molecule type" value="Genomic_DNA"/>
</dbReference>
<dbReference type="Pfam" id="PF00733">
    <property type="entry name" value="Asn_synthase"/>
    <property type="match status" value="1"/>
</dbReference>
<dbReference type="OrthoDB" id="7053173at2"/>
<feature type="compositionally biased region" description="Low complexity" evidence="1">
    <location>
        <begin position="1"/>
        <end position="17"/>
    </location>
</feature>
<feature type="region of interest" description="Disordered" evidence="1">
    <location>
        <begin position="1"/>
        <end position="20"/>
    </location>
</feature>
<dbReference type="GO" id="GO:0004066">
    <property type="term" value="F:asparagine synthase (glutamine-hydrolyzing) activity"/>
    <property type="evidence" value="ECO:0007669"/>
    <property type="project" value="InterPro"/>
</dbReference>
<feature type="domain" description="Asparagine synthetase" evidence="2">
    <location>
        <begin position="234"/>
        <end position="593"/>
    </location>
</feature>
<protein>
    <recommendedName>
        <fullName evidence="2">Asparagine synthetase domain-containing protein</fullName>
    </recommendedName>
</protein>
<dbReference type="AlphaFoldDB" id="A0A328BFW7"/>
<evidence type="ECO:0000313" key="3">
    <source>
        <dbReference type="EMBL" id="RAK66382.1"/>
    </source>
</evidence>
<name>A0A328BFW7_9CAUL</name>
<dbReference type="Gene3D" id="3.40.50.620">
    <property type="entry name" value="HUPs"/>
    <property type="match status" value="1"/>
</dbReference>
<reference evidence="3 4" key="1">
    <citation type="submission" date="2018-05" db="EMBL/GenBank/DDBJ databases">
        <authorList>
            <person name="Lanie J.A."/>
            <person name="Ng W.-L."/>
            <person name="Kazmierczak K.M."/>
            <person name="Andrzejewski T.M."/>
            <person name="Davidsen T.M."/>
            <person name="Wayne K.J."/>
            <person name="Tettelin H."/>
            <person name="Glass J.I."/>
            <person name="Rusch D."/>
            <person name="Podicherti R."/>
            <person name="Tsui H.-C.T."/>
            <person name="Winkler M.E."/>
        </authorList>
    </citation>
    <scope>NUCLEOTIDE SEQUENCE [LARGE SCALE GENOMIC DNA]</scope>
    <source>
        <strain evidence="3 4">BUT-10</strain>
    </source>
</reference>
<comment type="caution">
    <text evidence="3">The sequence shown here is derived from an EMBL/GenBank/DDBJ whole genome shotgun (WGS) entry which is preliminary data.</text>
</comment>